<evidence type="ECO:0000313" key="12">
    <source>
        <dbReference type="EMBL" id="CAF3830542.1"/>
    </source>
</evidence>
<organism evidence="12 16">
    <name type="scientific">Rotaria magnacalcarata</name>
    <dbReference type="NCBI Taxonomy" id="392030"/>
    <lineage>
        <taxon>Eukaryota</taxon>
        <taxon>Metazoa</taxon>
        <taxon>Spiralia</taxon>
        <taxon>Gnathifera</taxon>
        <taxon>Rotifera</taxon>
        <taxon>Eurotatoria</taxon>
        <taxon>Bdelloidea</taxon>
        <taxon>Philodinida</taxon>
        <taxon>Philodinidae</taxon>
        <taxon>Rotaria</taxon>
    </lineage>
</organism>
<dbReference type="EMBL" id="CAJOBG010000566">
    <property type="protein sequence ID" value="CAF3830542.1"/>
    <property type="molecule type" value="Genomic_DNA"/>
</dbReference>
<evidence type="ECO:0000256" key="4">
    <source>
        <dbReference type="ARBA" id="ARBA00022792"/>
    </source>
</evidence>
<dbReference type="AlphaFoldDB" id="A0A819D3K2"/>
<dbReference type="EMBL" id="CAJOBJ010008754">
    <property type="protein sequence ID" value="CAF4120639.1"/>
    <property type="molecule type" value="Genomic_DNA"/>
</dbReference>
<dbReference type="Proteomes" id="UP000663866">
    <property type="component" value="Unassembled WGS sequence"/>
</dbReference>
<evidence type="ECO:0000313" key="14">
    <source>
        <dbReference type="EMBL" id="CAF4120639.1"/>
    </source>
</evidence>
<accession>A0A819D3K2</accession>
<comment type="subunit">
    <text evidence="10">Component of the cytochrome c oxidase (complex IV, CIV), a multisubunit enzyme composed of 14 subunits.</text>
</comment>
<dbReference type="EMBL" id="CAJOBH010003704">
    <property type="protein sequence ID" value="CAF3962820.1"/>
    <property type="molecule type" value="Genomic_DNA"/>
</dbReference>
<evidence type="ECO:0000256" key="8">
    <source>
        <dbReference type="ARBA" id="ARBA00023128"/>
    </source>
</evidence>
<dbReference type="Proteomes" id="UP000681967">
    <property type="component" value="Unassembled WGS sequence"/>
</dbReference>
<dbReference type="InterPro" id="IPR013288">
    <property type="entry name" value="Cyt_c_oxidase_su4"/>
</dbReference>
<dbReference type="InterPro" id="IPR036639">
    <property type="entry name" value="Cyt_c_oxidase_su4_sf"/>
</dbReference>
<evidence type="ECO:0000313" key="16">
    <source>
        <dbReference type="Proteomes" id="UP000663866"/>
    </source>
</evidence>
<keyword evidence="5" id="KW-0809">Transit peptide</keyword>
<keyword evidence="9 10" id="KW-0472">Membrane</keyword>
<protein>
    <recommendedName>
        <fullName evidence="10">Cytochrome c oxidase subunit 4</fullName>
    </recommendedName>
</protein>
<dbReference type="GO" id="GO:0016491">
    <property type="term" value="F:oxidoreductase activity"/>
    <property type="evidence" value="ECO:0007669"/>
    <property type="project" value="UniProtKB-KW"/>
</dbReference>
<reference evidence="12" key="1">
    <citation type="submission" date="2021-02" db="EMBL/GenBank/DDBJ databases">
        <authorList>
            <person name="Nowell W R."/>
        </authorList>
    </citation>
    <scope>NUCLEOTIDE SEQUENCE</scope>
</reference>
<dbReference type="GO" id="GO:0045277">
    <property type="term" value="C:respiratory chain complex IV"/>
    <property type="evidence" value="ECO:0007669"/>
    <property type="project" value="InterPro"/>
</dbReference>
<dbReference type="EMBL" id="CAJOBF010000203">
    <property type="protein sequence ID" value="CAF3772249.1"/>
    <property type="molecule type" value="Genomic_DNA"/>
</dbReference>
<name>A0A819D3K2_9BILA</name>
<dbReference type="InterPro" id="IPR004203">
    <property type="entry name" value="Cyt_c_oxidase_su4_fam"/>
</dbReference>
<dbReference type="Proteomes" id="UP000681720">
    <property type="component" value="Unassembled WGS sequence"/>
</dbReference>
<evidence type="ECO:0000313" key="11">
    <source>
        <dbReference type="EMBL" id="CAF3772249.1"/>
    </source>
</evidence>
<dbReference type="SUPFAM" id="SSF81406">
    <property type="entry name" value="Mitochondrial cytochrome c oxidase subunit IV"/>
    <property type="match status" value="1"/>
</dbReference>
<evidence type="ECO:0000256" key="3">
    <source>
        <dbReference type="ARBA" id="ARBA00022692"/>
    </source>
</evidence>
<dbReference type="GO" id="GO:0005743">
    <property type="term" value="C:mitochondrial inner membrane"/>
    <property type="evidence" value="ECO:0007669"/>
    <property type="project" value="UniProtKB-SubCell"/>
</dbReference>
<dbReference type="EMBL" id="CAJOBI010036202">
    <property type="protein sequence ID" value="CAF4300851.1"/>
    <property type="molecule type" value="Genomic_DNA"/>
</dbReference>
<dbReference type="Proteomes" id="UP000676336">
    <property type="component" value="Unassembled WGS sequence"/>
</dbReference>
<feature type="transmembrane region" description="Helical" evidence="10">
    <location>
        <begin position="145"/>
        <end position="164"/>
    </location>
</feature>
<comment type="function">
    <text evidence="10">Component of the cytochrome c oxidase, the last enzyme in the mitochondrial electron transport chain which drives oxidative phosphorylation.</text>
</comment>
<keyword evidence="8 10" id="KW-0496">Mitochondrion</keyword>
<comment type="pathway">
    <text evidence="10">Energy metabolism; oxidative phosphorylation.</text>
</comment>
<evidence type="ECO:0000256" key="7">
    <source>
        <dbReference type="ARBA" id="ARBA00023002"/>
    </source>
</evidence>
<dbReference type="Pfam" id="PF02936">
    <property type="entry name" value="COX4"/>
    <property type="match status" value="1"/>
</dbReference>
<proteinExistence type="inferred from homology"/>
<evidence type="ECO:0000256" key="10">
    <source>
        <dbReference type="RuleBase" id="RU367145"/>
    </source>
</evidence>
<dbReference type="PRINTS" id="PR01873">
    <property type="entry name" value="CYTCOXIDASE4"/>
</dbReference>
<evidence type="ECO:0000313" key="15">
    <source>
        <dbReference type="EMBL" id="CAF4300851.1"/>
    </source>
</evidence>
<evidence type="ECO:0000256" key="1">
    <source>
        <dbReference type="ARBA" id="ARBA00004434"/>
    </source>
</evidence>
<dbReference type="PANTHER" id="PTHR10707:SF10">
    <property type="entry name" value="CYTOCHROME C OXIDASE SUBUNIT 4"/>
    <property type="match status" value="1"/>
</dbReference>
<comment type="subcellular location">
    <subcellularLocation>
        <location evidence="1 10">Mitochondrion inner membrane</location>
        <topology evidence="1 10">Single-pass membrane protein</topology>
    </subcellularLocation>
</comment>
<keyword evidence="3 10" id="KW-0812">Transmembrane</keyword>
<dbReference type="Proteomes" id="UP000663842">
    <property type="component" value="Unassembled WGS sequence"/>
</dbReference>
<comment type="similarity">
    <text evidence="2 10">Belongs to the cytochrome c oxidase IV family.</text>
</comment>
<dbReference type="UniPathway" id="UPA00705"/>
<keyword evidence="7" id="KW-0560">Oxidoreductase</keyword>
<evidence type="ECO:0000256" key="5">
    <source>
        <dbReference type="ARBA" id="ARBA00022946"/>
    </source>
</evidence>
<evidence type="ECO:0000256" key="6">
    <source>
        <dbReference type="ARBA" id="ARBA00022989"/>
    </source>
</evidence>
<keyword evidence="4 10" id="KW-0999">Mitochondrion inner membrane</keyword>
<evidence type="ECO:0000256" key="9">
    <source>
        <dbReference type="ARBA" id="ARBA00023136"/>
    </source>
</evidence>
<gene>
    <name evidence="13" type="ORF">BYL167_LOCUS11640</name>
    <name evidence="14" type="ORF">GIL414_LOCUS18030</name>
    <name evidence="12" type="ORF">OVN521_LOCUS5622</name>
    <name evidence="15" type="ORF">SMN809_LOCUS26098</name>
    <name evidence="11" type="ORF">UXM345_LOCUS3197</name>
</gene>
<dbReference type="CDD" id="cd00922">
    <property type="entry name" value="Cyt_c_Oxidase_IV"/>
    <property type="match status" value="1"/>
</dbReference>
<dbReference type="PANTHER" id="PTHR10707">
    <property type="entry name" value="CYTOCHROME C OXIDASE SUBUNIT IV"/>
    <property type="match status" value="1"/>
</dbReference>
<evidence type="ECO:0000313" key="13">
    <source>
        <dbReference type="EMBL" id="CAF3962820.1"/>
    </source>
</evidence>
<dbReference type="GO" id="GO:0006123">
    <property type="term" value="P:mitochondrial electron transport, cytochrome c to oxygen"/>
    <property type="evidence" value="ECO:0007669"/>
    <property type="project" value="InterPro"/>
</dbReference>
<dbReference type="FunFam" id="1.10.442.10:FF:000001">
    <property type="entry name" value="Cytochrome c oxidase subunit 4 isoform 1"/>
    <property type="match status" value="1"/>
</dbReference>
<sequence>MSSLLLRHVKLTHPQVALMLQYQVRADASTASAAAVSNKSIVQTSPVVLDNRKPPPPLDAERMRMHPRIGNREIVGYGLKGKPEYFDLVMFPCPSIRWEADTPAIAALRNKEKGDWKQLSVEEKKQLYRASFRQTFAEFTAATGLWKWAVGWTLIVLAGLILGYDGWRRIVYNFDRPDSFSEEKLKKQMQYHIAARQGPMRTFSVKWDYETGKARGKNKYWITSYQTIDAIT</sequence>
<evidence type="ECO:0000256" key="2">
    <source>
        <dbReference type="ARBA" id="ARBA00008135"/>
    </source>
</evidence>
<dbReference type="Gene3D" id="1.10.442.10">
    <property type="entry name" value="Cytochrome c oxidase subunit IV"/>
    <property type="match status" value="1"/>
</dbReference>
<keyword evidence="6 10" id="KW-1133">Transmembrane helix</keyword>
<keyword evidence="16" id="KW-1185">Reference proteome</keyword>
<comment type="caution">
    <text evidence="12">The sequence shown here is derived from an EMBL/GenBank/DDBJ whole genome shotgun (WGS) entry which is preliminary data.</text>
</comment>